<keyword evidence="4 5" id="KW-0949">S-adenosyl-L-methionine</keyword>
<evidence type="ECO:0000256" key="1">
    <source>
        <dbReference type="ARBA" id="ARBA00022428"/>
    </source>
</evidence>
<dbReference type="InterPro" id="IPR023576">
    <property type="entry name" value="UbiE/COQ5_MeTrFase_CS"/>
</dbReference>
<dbReference type="HAMAP" id="MF_01813">
    <property type="entry name" value="MenG_UbiE_methyltr"/>
    <property type="match status" value="1"/>
</dbReference>
<evidence type="ECO:0000313" key="6">
    <source>
        <dbReference type="EMBL" id="VTR95782.1"/>
    </source>
</evidence>
<keyword evidence="1 5" id="KW-0474">Menaquinone biosynthesis</keyword>
<comment type="catalytic activity">
    <reaction evidence="5">
        <text>a 2-demethylmenaquinol + S-adenosyl-L-methionine = a menaquinol + S-adenosyl-L-homocysteine + H(+)</text>
        <dbReference type="Rhea" id="RHEA:42640"/>
        <dbReference type="Rhea" id="RHEA-COMP:9539"/>
        <dbReference type="Rhea" id="RHEA-COMP:9563"/>
        <dbReference type="ChEBI" id="CHEBI:15378"/>
        <dbReference type="ChEBI" id="CHEBI:18151"/>
        <dbReference type="ChEBI" id="CHEBI:55437"/>
        <dbReference type="ChEBI" id="CHEBI:57856"/>
        <dbReference type="ChEBI" id="CHEBI:59789"/>
        <dbReference type="EC" id="2.1.1.163"/>
    </reaction>
</comment>
<dbReference type="EC" id="2.1.1.163" evidence="5"/>
<dbReference type="PANTHER" id="PTHR43591:SF24">
    <property type="entry name" value="2-METHOXY-6-POLYPRENYL-1,4-BENZOQUINOL METHYLASE, MITOCHONDRIAL"/>
    <property type="match status" value="1"/>
</dbReference>
<dbReference type="RefSeq" id="WP_162670154.1">
    <property type="nucleotide sequence ID" value="NZ_LR593886.1"/>
</dbReference>
<dbReference type="PANTHER" id="PTHR43591">
    <property type="entry name" value="METHYLTRANSFERASE"/>
    <property type="match status" value="1"/>
</dbReference>
<sequence>MSSQLLDKREVRIRRMFSQIAPWYDFLNHLLSLNIDKQWRDRTARLVPPGPASLGPILDLCTGTGDLALTYDRDARGAVPVIGADFAHEMLVLAAKKADAAGAGGRVKFVEADAQALPFADDTFQLVTNAFGLRNVTDTDRGLAEMVRVTRPGGRVAVLEFSKPRNPVLGRLYGWYFRYVLPLVGQLVSRSGESAYRYLPASVLKFPDYEALADKMRAAGLGEVKFVPFTFGVATLYVGEKPARAGETGPGEPRA</sequence>
<keyword evidence="7" id="KW-1185">Reference proteome</keyword>
<dbReference type="Gene3D" id="3.40.50.150">
    <property type="entry name" value="Vaccinia Virus protein VP39"/>
    <property type="match status" value="1"/>
</dbReference>
<dbReference type="KEGG" id="gms:SOIL9_19320"/>
<dbReference type="AlphaFoldDB" id="A0A6P2D8E4"/>
<dbReference type="InterPro" id="IPR004033">
    <property type="entry name" value="UbiE/COQ5_MeTrFase"/>
</dbReference>
<name>A0A6P2D8E4_9BACT</name>
<evidence type="ECO:0000256" key="4">
    <source>
        <dbReference type="ARBA" id="ARBA00022691"/>
    </source>
</evidence>
<evidence type="ECO:0000256" key="5">
    <source>
        <dbReference type="HAMAP-Rule" id="MF_01813"/>
    </source>
</evidence>
<keyword evidence="6" id="KW-0830">Ubiquinone</keyword>
<comment type="caution">
    <text evidence="5">Lacks conserved residue(s) required for the propagation of feature annotation.</text>
</comment>
<accession>A0A6P2D8E4</accession>
<dbReference type="PROSITE" id="PS01183">
    <property type="entry name" value="UBIE_1"/>
    <property type="match status" value="1"/>
</dbReference>
<dbReference type="SUPFAM" id="SSF53335">
    <property type="entry name" value="S-adenosyl-L-methionine-dependent methyltransferases"/>
    <property type="match status" value="1"/>
</dbReference>
<dbReference type="Pfam" id="PF01209">
    <property type="entry name" value="Ubie_methyltran"/>
    <property type="match status" value="1"/>
</dbReference>
<dbReference type="GO" id="GO:0043770">
    <property type="term" value="F:demethylmenaquinone methyltransferase activity"/>
    <property type="evidence" value="ECO:0007669"/>
    <property type="project" value="UniProtKB-UniRule"/>
</dbReference>
<dbReference type="InterPro" id="IPR029063">
    <property type="entry name" value="SAM-dependent_MTases_sf"/>
</dbReference>
<organism evidence="6 7">
    <name type="scientific">Gemmata massiliana</name>
    <dbReference type="NCBI Taxonomy" id="1210884"/>
    <lineage>
        <taxon>Bacteria</taxon>
        <taxon>Pseudomonadati</taxon>
        <taxon>Planctomycetota</taxon>
        <taxon>Planctomycetia</taxon>
        <taxon>Gemmatales</taxon>
        <taxon>Gemmataceae</taxon>
        <taxon>Gemmata</taxon>
    </lineage>
</organism>
<keyword evidence="2 5" id="KW-0489">Methyltransferase</keyword>
<comment type="similarity">
    <text evidence="5">Belongs to the class I-like SAM-binding methyltransferase superfamily. MenG/UbiE family.</text>
</comment>
<comment type="pathway">
    <text evidence="5">Quinol/quinone metabolism; menaquinone biosynthesis; menaquinol from 1,4-dihydroxy-2-naphthoate: step 2/2.</text>
</comment>
<dbReference type="EMBL" id="LR593886">
    <property type="protein sequence ID" value="VTR95782.1"/>
    <property type="molecule type" value="Genomic_DNA"/>
</dbReference>
<dbReference type="NCBIfam" id="NF001244">
    <property type="entry name" value="PRK00216.1-5"/>
    <property type="match status" value="1"/>
</dbReference>
<feature type="binding site" evidence="5">
    <location>
        <begin position="113"/>
        <end position="114"/>
    </location>
    <ligand>
        <name>S-adenosyl-L-methionine</name>
        <dbReference type="ChEBI" id="CHEBI:59789"/>
    </ligand>
</feature>
<evidence type="ECO:0000256" key="2">
    <source>
        <dbReference type="ARBA" id="ARBA00022603"/>
    </source>
</evidence>
<dbReference type="GO" id="GO:0009234">
    <property type="term" value="P:menaquinone biosynthetic process"/>
    <property type="evidence" value="ECO:0007669"/>
    <property type="project" value="UniProtKB-UniRule"/>
</dbReference>
<dbReference type="Proteomes" id="UP000464178">
    <property type="component" value="Chromosome"/>
</dbReference>
<evidence type="ECO:0000313" key="7">
    <source>
        <dbReference type="Proteomes" id="UP000464178"/>
    </source>
</evidence>
<keyword evidence="3 5" id="KW-0808">Transferase</keyword>
<dbReference type="PROSITE" id="PS01184">
    <property type="entry name" value="UBIE_2"/>
    <property type="match status" value="1"/>
</dbReference>
<dbReference type="UniPathway" id="UPA00079">
    <property type="reaction ID" value="UER00169"/>
</dbReference>
<reference evidence="6 7" key="1">
    <citation type="submission" date="2019-05" db="EMBL/GenBank/DDBJ databases">
        <authorList>
            <consortium name="Science for Life Laboratories"/>
        </authorList>
    </citation>
    <scope>NUCLEOTIDE SEQUENCE [LARGE SCALE GENOMIC DNA]</scope>
    <source>
        <strain evidence="6">Soil9</strain>
    </source>
</reference>
<evidence type="ECO:0000256" key="3">
    <source>
        <dbReference type="ARBA" id="ARBA00022679"/>
    </source>
</evidence>
<feature type="binding site" evidence="5">
    <location>
        <position position="64"/>
    </location>
    <ligand>
        <name>S-adenosyl-L-methionine</name>
        <dbReference type="ChEBI" id="CHEBI:59789"/>
    </ligand>
</feature>
<dbReference type="CDD" id="cd02440">
    <property type="entry name" value="AdoMet_MTases"/>
    <property type="match status" value="1"/>
</dbReference>
<dbReference type="PROSITE" id="PS51608">
    <property type="entry name" value="SAM_MT_UBIE"/>
    <property type="match status" value="1"/>
</dbReference>
<gene>
    <name evidence="5" type="primary">menG</name>
    <name evidence="6" type="ORF">SOIL9_19320</name>
</gene>
<dbReference type="NCBIfam" id="TIGR01934">
    <property type="entry name" value="MenG_MenH_UbiE"/>
    <property type="match status" value="1"/>
</dbReference>
<proteinExistence type="inferred from homology"/>
<comment type="function">
    <text evidence="5">Methyltransferase required for the conversion of demethylmenaquinol (DMKH2) to menaquinol (MKH2).</text>
</comment>
<dbReference type="GO" id="GO:0032259">
    <property type="term" value="P:methylation"/>
    <property type="evidence" value="ECO:0007669"/>
    <property type="project" value="UniProtKB-KW"/>
</dbReference>
<feature type="binding site" evidence="5">
    <location>
        <position position="85"/>
    </location>
    <ligand>
        <name>S-adenosyl-L-methionine</name>
        <dbReference type="ChEBI" id="CHEBI:59789"/>
    </ligand>
</feature>
<protein>
    <recommendedName>
        <fullName evidence="5">Demethylmenaquinone methyltransferase</fullName>
        <ecNumber evidence="5">2.1.1.163</ecNumber>
    </recommendedName>
</protein>